<sequence length="183" mass="20982">MAENLFIGGAVGAVMQEVLKTAIETIDKGRDFRPTLENNIDILEALSPLVEDIKQYSKVLDRSTSQVEKLENEIQVGKELVKKCSKFGWWRFLSFPYYRDKLHARDSKLVRLLSVDMQGQMVRDTMEILVKVREILEILCRECVGFGKHEKLLRGLSGVPEKPEFIVGLDENFKKLKILCCCC</sequence>
<reference evidence="4" key="1">
    <citation type="journal article" date="2020" name="Nat. Commun.">
        <title>Genome sequence of the cluster root forming white lupin.</title>
        <authorList>
            <person name="Hufnagel B."/>
            <person name="Marques A."/>
            <person name="Soriano A."/>
            <person name="Marques L."/>
            <person name="Divol F."/>
            <person name="Doumas P."/>
            <person name="Sallet E."/>
            <person name="Mancinotti D."/>
            <person name="Carrere S."/>
            <person name="Marande W."/>
            <person name="Arribat S."/>
            <person name="Keller J."/>
            <person name="Huneau C."/>
            <person name="Blein T."/>
            <person name="Aime D."/>
            <person name="Laguerre M."/>
            <person name="Taylor J."/>
            <person name="Schubert V."/>
            <person name="Nelson M."/>
            <person name="Geu-Flores F."/>
            <person name="Crespi M."/>
            <person name="Gallardo-Guerrero K."/>
            <person name="Delaux P.-M."/>
            <person name="Salse J."/>
            <person name="Berges H."/>
            <person name="Guyot R."/>
            <person name="Gouzy J."/>
            <person name="Peret B."/>
        </authorList>
    </citation>
    <scope>NUCLEOTIDE SEQUENCE [LARGE SCALE GENOMIC DNA]</scope>
    <source>
        <strain evidence="4">cv. Amiga</strain>
    </source>
</reference>
<organism evidence="3 4">
    <name type="scientific">Lupinus albus</name>
    <name type="common">White lupine</name>
    <name type="synonym">Lupinus termis</name>
    <dbReference type="NCBI Taxonomy" id="3870"/>
    <lineage>
        <taxon>Eukaryota</taxon>
        <taxon>Viridiplantae</taxon>
        <taxon>Streptophyta</taxon>
        <taxon>Embryophyta</taxon>
        <taxon>Tracheophyta</taxon>
        <taxon>Spermatophyta</taxon>
        <taxon>Magnoliopsida</taxon>
        <taxon>eudicotyledons</taxon>
        <taxon>Gunneridae</taxon>
        <taxon>Pentapetalae</taxon>
        <taxon>rosids</taxon>
        <taxon>fabids</taxon>
        <taxon>Fabales</taxon>
        <taxon>Fabaceae</taxon>
        <taxon>Papilionoideae</taxon>
        <taxon>50 kb inversion clade</taxon>
        <taxon>genistoids sensu lato</taxon>
        <taxon>core genistoids</taxon>
        <taxon>Genisteae</taxon>
        <taxon>Lupinus</taxon>
    </lineage>
</organism>
<evidence type="ECO:0000256" key="1">
    <source>
        <dbReference type="SAM" id="Coils"/>
    </source>
</evidence>
<keyword evidence="4" id="KW-1185">Reference proteome</keyword>
<name>A0A6A4QLK3_LUPAL</name>
<gene>
    <name evidence="3" type="ORF">Lalb_Chr05g0226741</name>
</gene>
<dbReference type="OrthoDB" id="1427820at2759"/>
<dbReference type="PROSITE" id="PS51153">
    <property type="entry name" value="RPW8"/>
    <property type="match status" value="1"/>
</dbReference>
<dbReference type="EMBL" id="WOCE01000005">
    <property type="protein sequence ID" value="KAE9614327.1"/>
    <property type="molecule type" value="Genomic_DNA"/>
</dbReference>
<proteinExistence type="predicted"/>
<dbReference type="Pfam" id="PF05659">
    <property type="entry name" value="RPW8"/>
    <property type="match status" value="1"/>
</dbReference>
<feature type="coiled-coil region" evidence="1">
    <location>
        <begin position="53"/>
        <end position="80"/>
    </location>
</feature>
<evidence type="ECO:0000313" key="3">
    <source>
        <dbReference type="EMBL" id="KAE9614327.1"/>
    </source>
</evidence>
<evidence type="ECO:0000259" key="2">
    <source>
        <dbReference type="PROSITE" id="PS51153"/>
    </source>
</evidence>
<dbReference type="InterPro" id="IPR008808">
    <property type="entry name" value="Powdery_mildew-R_dom"/>
</dbReference>
<evidence type="ECO:0000313" key="4">
    <source>
        <dbReference type="Proteomes" id="UP000447434"/>
    </source>
</evidence>
<protein>
    <submittedName>
        <fullName evidence="3">Putative powdery mildew resistance protein, RPW8</fullName>
    </submittedName>
</protein>
<keyword evidence="1" id="KW-0175">Coiled coil</keyword>
<comment type="caution">
    <text evidence="3">The sequence shown here is derived from an EMBL/GenBank/DDBJ whole genome shotgun (WGS) entry which is preliminary data.</text>
</comment>
<dbReference type="Proteomes" id="UP000447434">
    <property type="component" value="Chromosome 5"/>
</dbReference>
<feature type="domain" description="RPW8" evidence="2">
    <location>
        <begin position="1"/>
        <end position="151"/>
    </location>
</feature>
<accession>A0A6A4QLK3</accession>
<dbReference type="AlphaFoldDB" id="A0A6A4QLK3"/>